<gene>
    <name evidence="3" type="ORF">MYCIT1_LOCUS20792</name>
</gene>
<dbReference type="PANTHER" id="PTHR45809">
    <property type="entry name" value="VIRAL IAP-ASSOCIATED FACTOR HOMOLOG"/>
    <property type="match status" value="1"/>
</dbReference>
<evidence type="ECO:0008006" key="5">
    <source>
        <dbReference type="Google" id="ProtNLM"/>
    </source>
</evidence>
<evidence type="ECO:0000256" key="1">
    <source>
        <dbReference type="ARBA" id="ARBA00009686"/>
    </source>
</evidence>
<dbReference type="InterPro" id="IPR051498">
    <property type="entry name" value="Phosducin-like_chap/apop_reg"/>
</dbReference>
<feature type="compositionally biased region" description="Acidic residues" evidence="2">
    <location>
        <begin position="271"/>
        <end position="281"/>
    </location>
</feature>
<sequence length="281" mass="31983">MAQNPNEDTEWNDILRKHGIIAPKTPPPRTPSPPAPLTLDELLEDFTPEELGELADDTHNEEDLRRIEEMRSQRLEEERTANKHARFGRVYPIGREDYTREVTDASLEEDPADMAALAEDDEDDDEDGKPKRLGGTPVVCILYKPGLPRSDVFLTQVNALAARYPRTKFVSIVGDKCIPDLPDARVPMFIVYRRGNLIHQVMAWGKDRPRRPEEFEALLLVVGALHPPDRLPPPAKRESDDESEEEDGPPRRSAGALTNGKREKNIRKREDDDDDDFDFDM</sequence>
<dbReference type="PANTHER" id="PTHR45809:SF3">
    <property type="entry name" value="VIRAL IAP-ASSOCIATED FACTOR HOMOLOG"/>
    <property type="match status" value="1"/>
</dbReference>
<dbReference type="SUPFAM" id="SSF52833">
    <property type="entry name" value="Thioredoxin-like"/>
    <property type="match status" value="1"/>
</dbReference>
<evidence type="ECO:0000313" key="3">
    <source>
        <dbReference type="EMBL" id="CAK5273948.1"/>
    </source>
</evidence>
<feature type="compositionally biased region" description="Pro residues" evidence="2">
    <location>
        <begin position="24"/>
        <end position="36"/>
    </location>
</feature>
<feature type="region of interest" description="Disordered" evidence="2">
    <location>
        <begin position="1"/>
        <end position="37"/>
    </location>
</feature>
<dbReference type="Gene3D" id="3.40.30.10">
    <property type="entry name" value="Glutaredoxin"/>
    <property type="match status" value="1"/>
</dbReference>
<comment type="similarity">
    <text evidence="1">Belongs to the phosducin family.</text>
</comment>
<evidence type="ECO:0000313" key="4">
    <source>
        <dbReference type="Proteomes" id="UP001295794"/>
    </source>
</evidence>
<dbReference type="InterPro" id="IPR036249">
    <property type="entry name" value="Thioredoxin-like_sf"/>
</dbReference>
<dbReference type="GO" id="GO:0005737">
    <property type="term" value="C:cytoplasm"/>
    <property type="evidence" value="ECO:0007669"/>
    <property type="project" value="TreeGrafter"/>
</dbReference>
<reference evidence="3" key="1">
    <citation type="submission" date="2023-11" db="EMBL/GenBank/DDBJ databases">
        <authorList>
            <person name="De Vega J J."/>
            <person name="De Vega J J."/>
        </authorList>
    </citation>
    <scope>NUCLEOTIDE SEQUENCE</scope>
</reference>
<dbReference type="GO" id="GO:0006457">
    <property type="term" value="P:protein folding"/>
    <property type="evidence" value="ECO:0007669"/>
    <property type="project" value="TreeGrafter"/>
</dbReference>
<dbReference type="AlphaFoldDB" id="A0AAD2HFF8"/>
<feature type="region of interest" description="Disordered" evidence="2">
    <location>
        <begin position="226"/>
        <end position="281"/>
    </location>
</feature>
<comment type="caution">
    <text evidence="3">The sequence shown here is derived from an EMBL/GenBank/DDBJ whole genome shotgun (WGS) entry which is preliminary data.</text>
</comment>
<proteinExistence type="inferred from homology"/>
<protein>
    <recommendedName>
        <fullName evidence="5">Phosducin thioredoxin-like domain-containing protein</fullName>
    </recommendedName>
</protein>
<evidence type="ECO:0000256" key="2">
    <source>
        <dbReference type="SAM" id="MobiDB-lite"/>
    </source>
</evidence>
<keyword evidence="4" id="KW-1185">Reference proteome</keyword>
<name>A0AAD2HFF8_9AGAR</name>
<dbReference type="EMBL" id="CAVNYO010000399">
    <property type="protein sequence ID" value="CAK5273948.1"/>
    <property type="molecule type" value="Genomic_DNA"/>
</dbReference>
<dbReference type="Proteomes" id="UP001295794">
    <property type="component" value="Unassembled WGS sequence"/>
</dbReference>
<organism evidence="3 4">
    <name type="scientific">Mycena citricolor</name>
    <dbReference type="NCBI Taxonomy" id="2018698"/>
    <lineage>
        <taxon>Eukaryota</taxon>
        <taxon>Fungi</taxon>
        <taxon>Dikarya</taxon>
        <taxon>Basidiomycota</taxon>
        <taxon>Agaricomycotina</taxon>
        <taxon>Agaricomycetes</taxon>
        <taxon>Agaricomycetidae</taxon>
        <taxon>Agaricales</taxon>
        <taxon>Marasmiineae</taxon>
        <taxon>Mycenaceae</taxon>
        <taxon>Mycena</taxon>
    </lineage>
</organism>
<accession>A0AAD2HFF8</accession>